<evidence type="ECO:0000259" key="2">
    <source>
        <dbReference type="Pfam" id="PF19830"/>
    </source>
</evidence>
<name>A0A2P7AVZ9_9HYPH</name>
<evidence type="ECO:0000313" key="5">
    <source>
        <dbReference type="Proteomes" id="UP000241158"/>
    </source>
</evidence>
<evidence type="ECO:0000313" key="4">
    <source>
        <dbReference type="EMBL" id="PSH58392.1"/>
    </source>
</evidence>
<feature type="transmembrane region" description="Helical" evidence="1">
    <location>
        <begin position="146"/>
        <end position="164"/>
    </location>
</feature>
<dbReference type="AlphaFoldDB" id="A0A2P7AVZ9"/>
<accession>A0A2P7AVZ9</accession>
<reference evidence="5" key="1">
    <citation type="submission" date="2017-11" db="EMBL/GenBank/DDBJ databases">
        <authorList>
            <person name="Kuznetsova I."/>
            <person name="Sazanova A."/>
            <person name="Chirak E."/>
            <person name="Safronova V."/>
            <person name="Willems A."/>
        </authorList>
    </citation>
    <scope>NUCLEOTIDE SEQUENCE [LARGE SCALE GENOMIC DNA]</scope>
    <source>
        <strain evidence="5">PEPV15</strain>
    </source>
</reference>
<evidence type="ECO:0000259" key="3">
    <source>
        <dbReference type="Pfam" id="PF25853"/>
    </source>
</evidence>
<gene>
    <name evidence="4" type="ORF">CU100_12360</name>
</gene>
<sequence length="693" mass="75882">MYPVIAAILGLALAFLIFPHDLVVGISPYWDNVQGDNAANWIGYEAFARDTWHWPIFKTTLLSPPEGVNVLFTDPIPGLALLGKLTLKATGWLPNYFGPWLLFAYALQPAVAYYLLRRLSLTKVSAFLGALFFLFVPAFIFRYGHFSLLGHWILLASLLVYYFVAQGGSRAAIYGGAAFTFSIILINPYLLVMAIAIYCAALVDGAFSRRIPVLQAAAVCVALAMSIVGTAFLFGFVEIGRPTAGGGFGRYSMNLLSPIMPQLSTWPGHEKFILDATRGQYEGYNYLGGGILGLILIAALFAWQPAKDFIRRSPALFIFAGLMGIYALSTQIYLGDKLLASLALDQFEPFAKFAGMFRSSGRFFWPMGYLILTCAIYAIYMRFGANKFALIATSALAVQIGDVRPLISSVSERALKAPHNLDALQWSEIARAHNEILLLPQFLCMSRNNRKYAYDFGQLAARSGLPTNSAIINRSDVDCAAERLASFKDLKAAAVRDNPLIIAFKDAFSRNAMALGQSSLACRETSFAYVCSPNDSSIANIGPELGSLSTIRIGEEHSVAEGGEGLPFLAAGWSAPSQWGVWGLGPESVFLVAFEKEVCGNLAFRAKIKPFELAAYLVKEVQVTSDSGPSVSFSIEQPGEQVVTIPIPIVRCTNSLKLSLRFFDLKSPHDLGFNDDPRRISWGLQSFSFQHVY</sequence>
<dbReference type="EMBL" id="PGGN01000002">
    <property type="protein sequence ID" value="PSH58392.1"/>
    <property type="molecule type" value="Genomic_DNA"/>
</dbReference>
<feature type="transmembrane region" description="Helical" evidence="1">
    <location>
        <begin position="176"/>
        <end position="203"/>
    </location>
</feature>
<feature type="domain" description="DUF6311" evidence="3">
    <location>
        <begin position="425"/>
        <end position="533"/>
    </location>
</feature>
<organism evidence="4 5">
    <name type="scientific">Phyllobacterium endophyticum</name>
    <dbReference type="NCBI Taxonomy" id="1149773"/>
    <lineage>
        <taxon>Bacteria</taxon>
        <taxon>Pseudomonadati</taxon>
        <taxon>Pseudomonadota</taxon>
        <taxon>Alphaproteobacteria</taxon>
        <taxon>Hyphomicrobiales</taxon>
        <taxon>Phyllobacteriaceae</taxon>
        <taxon>Phyllobacterium</taxon>
    </lineage>
</organism>
<dbReference type="OrthoDB" id="1814621at2"/>
<dbReference type="Pfam" id="PF19830">
    <property type="entry name" value="DUF6311"/>
    <property type="match status" value="1"/>
</dbReference>
<dbReference type="Pfam" id="PF25853">
    <property type="entry name" value="DUF6311_C"/>
    <property type="match status" value="1"/>
</dbReference>
<feature type="transmembrane region" description="Helical" evidence="1">
    <location>
        <begin position="363"/>
        <end position="380"/>
    </location>
</feature>
<dbReference type="InterPro" id="IPR058671">
    <property type="entry name" value="DUF6311_C"/>
</dbReference>
<keyword evidence="5" id="KW-1185">Reference proteome</keyword>
<feature type="transmembrane region" description="Helical" evidence="1">
    <location>
        <begin position="315"/>
        <end position="334"/>
    </location>
</feature>
<comment type="caution">
    <text evidence="4">The sequence shown here is derived from an EMBL/GenBank/DDBJ whole genome shotgun (WGS) entry which is preliminary data.</text>
</comment>
<feature type="transmembrane region" description="Helical" evidence="1">
    <location>
        <begin position="215"/>
        <end position="236"/>
    </location>
</feature>
<keyword evidence="1" id="KW-1133">Transmembrane helix</keyword>
<keyword evidence="1" id="KW-0812">Transmembrane</keyword>
<feature type="transmembrane region" description="Helical" evidence="1">
    <location>
        <begin position="284"/>
        <end position="303"/>
    </location>
</feature>
<dbReference type="Proteomes" id="UP000241158">
    <property type="component" value="Unassembled WGS sequence"/>
</dbReference>
<feature type="transmembrane region" description="Helical" evidence="1">
    <location>
        <begin position="97"/>
        <end position="116"/>
    </location>
</feature>
<proteinExistence type="predicted"/>
<feature type="transmembrane region" description="Helical" evidence="1">
    <location>
        <begin position="123"/>
        <end position="140"/>
    </location>
</feature>
<keyword evidence="1" id="KW-0472">Membrane</keyword>
<evidence type="ECO:0000256" key="1">
    <source>
        <dbReference type="SAM" id="Phobius"/>
    </source>
</evidence>
<dbReference type="RefSeq" id="WP_106716834.1">
    <property type="nucleotide sequence ID" value="NZ_JACHXT010000001.1"/>
</dbReference>
<dbReference type="InterPro" id="IPR046278">
    <property type="entry name" value="DUF6311"/>
</dbReference>
<feature type="domain" description="DUF6311" evidence="2">
    <location>
        <begin position="7"/>
        <end position="403"/>
    </location>
</feature>
<evidence type="ECO:0008006" key="6">
    <source>
        <dbReference type="Google" id="ProtNLM"/>
    </source>
</evidence>
<protein>
    <recommendedName>
        <fullName evidence="6">Glycosyltransferase RgtA/B/C/D-like domain-containing protein</fullName>
    </recommendedName>
</protein>